<reference evidence="11" key="1">
    <citation type="submission" date="2017-02" db="EMBL/GenBank/DDBJ databases">
        <title>Comparative genomics and description of representatives of a novel lineage of planctomycetes thriving in anoxic sediments.</title>
        <authorList>
            <person name="Spring S."/>
            <person name="Bunk B."/>
            <person name="Sproer C."/>
        </authorList>
    </citation>
    <scope>NUCLEOTIDE SEQUENCE [LARGE SCALE GENOMIC DNA]</scope>
    <source>
        <strain evidence="11">SM-Chi-D1</strain>
    </source>
</reference>
<dbReference type="InterPro" id="IPR002023">
    <property type="entry name" value="NuoE-like"/>
</dbReference>
<evidence type="ECO:0000256" key="4">
    <source>
        <dbReference type="ARBA" id="ARBA00022714"/>
    </source>
</evidence>
<dbReference type="PROSITE" id="PS51379">
    <property type="entry name" value="4FE4S_FER_2"/>
    <property type="match status" value="2"/>
</dbReference>
<dbReference type="PANTHER" id="PTHR43578">
    <property type="entry name" value="NADH-QUINONE OXIDOREDUCTASE SUBUNIT F"/>
    <property type="match status" value="1"/>
</dbReference>
<gene>
    <name evidence="10" type="primary">hndC_1</name>
    <name evidence="10" type="ORF">SMSP2_00104</name>
</gene>
<dbReference type="SMART" id="SM00928">
    <property type="entry name" value="NADH_4Fe-4S"/>
    <property type="match status" value="1"/>
</dbReference>
<dbReference type="InterPro" id="IPR019575">
    <property type="entry name" value="Nuop51_4Fe4S-bd"/>
</dbReference>
<dbReference type="PROSITE" id="PS00198">
    <property type="entry name" value="4FE4S_FER_1"/>
    <property type="match status" value="2"/>
</dbReference>
<dbReference type="EC" id="1.12.1.3" evidence="10"/>
<dbReference type="STRING" id="1851148.SMSP2_00104"/>
<dbReference type="Pfam" id="PF01512">
    <property type="entry name" value="Complex1_51K"/>
    <property type="match status" value="1"/>
</dbReference>
<keyword evidence="11" id="KW-1185">Reference proteome</keyword>
<evidence type="ECO:0000256" key="2">
    <source>
        <dbReference type="ARBA" id="ARBA00010643"/>
    </source>
</evidence>
<dbReference type="RefSeq" id="WP_146682080.1">
    <property type="nucleotide sequence ID" value="NZ_CP019646.1"/>
</dbReference>
<dbReference type="EMBL" id="CP019646">
    <property type="protein sequence ID" value="AQQ69770.1"/>
    <property type="molecule type" value="Genomic_DNA"/>
</dbReference>
<feature type="domain" description="4Fe-4S ferredoxin-type" evidence="9">
    <location>
        <begin position="755"/>
        <end position="782"/>
    </location>
</feature>
<keyword evidence="4" id="KW-0001">2Fe-2S</keyword>
<name>A0A1Q2MAS8_9BACT</name>
<dbReference type="FunFam" id="1.20.1440.230:FF:000001">
    <property type="entry name" value="Mitochondrial NADH dehydrogenase flavoprotein 1"/>
    <property type="match status" value="1"/>
</dbReference>
<dbReference type="InterPro" id="IPR017896">
    <property type="entry name" value="4Fe4S_Fe-S-bd"/>
</dbReference>
<dbReference type="SUPFAM" id="SSF54862">
    <property type="entry name" value="4Fe-4S ferredoxins"/>
    <property type="match status" value="1"/>
</dbReference>
<dbReference type="GO" id="GO:0051537">
    <property type="term" value="F:2 iron, 2 sulfur cluster binding"/>
    <property type="evidence" value="ECO:0007669"/>
    <property type="project" value="UniProtKB-KW"/>
</dbReference>
<dbReference type="GO" id="GO:0050583">
    <property type="term" value="F:hydrogen dehydrogenase (NADP+) activity"/>
    <property type="evidence" value="ECO:0007669"/>
    <property type="project" value="UniProtKB-EC"/>
</dbReference>
<dbReference type="Pfam" id="PF10589">
    <property type="entry name" value="NADH_4Fe-4S"/>
    <property type="match status" value="1"/>
</dbReference>
<evidence type="ECO:0000256" key="1">
    <source>
        <dbReference type="ARBA" id="ARBA00007523"/>
    </source>
</evidence>
<keyword evidence="7" id="KW-0411">Iron-sulfur</keyword>
<organism evidence="10 11">
    <name type="scientific">Limihaloglobus sulfuriphilus</name>
    <dbReference type="NCBI Taxonomy" id="1851148"/>
    <lineage>
        <taxon>Bacteria</taxon>
        <taxon>Pseudomonadati</taxon>
        <taxon>Planctomycetota</taxon>
        <taxon>Phycisphaerae</taxon>
        <taxon>Sedimentisphaerales</taxon>
        <taxon>Sedimentisphaeraceae</taxon>
        <taxon>Limihaloglobus</taxon>
    </lineage>
</organism>
<proteinExistence type="inferred from homology"/>
<dbReference type="GO" id="GO:0051539">
    <property type="term" value="F:4 iron, 4 sulfur cluster binding"/>
    <property type="evidence" value="ECO:0007669"/>
    <property type="project" value="UniProtKB-KW"/>
</dbReference>
<dbReference type="InterPro" id="IPR042128">
    <property type="entry name" value="NuoE_dom"/>
</dbReference>
<dbReference type="KEGG" id="pbas:SMSP2_00104"/>
<evidence type="ECO:0000313" key="11">
    <source>
        <dbReference type="Proteomes" id="UP000188181"/>
    </source>
</evidence>
<evidence type="ECO:0000256" key="7">
    <source>
        <dbReference type="ARBA" id="ARBA00023014"/>
    </source>
</evidence>
<dbReference type="SUPFAM" id="SSF142984">
    <property type="entry name" value="Nqo1 middle domain-like"/>
    <property type="match status" value="1"/>
</dbReference>
<keyword evidence="5" id="KW-0479">Metal-binding</keyword>
<accession>A0A1Q2MAS8</accession>
<dbReference type="Pfam" id="PF01257">
    <property type="entry name" value="2Fe-2S_thioredx"/>
    <property type="match status" value="1"/>
</dbReference>
<dbReference type="GO" id="GO:0046872">
    <property type="term" value="F:metal ion binding"/>
    <property type="evidence" value="ECO:0007669"/>
    <property type="project" value="UniProtKB-KW"/>
</dbReference>
<dbReference type="InterPro" id="IPR036249">
    <property type="entry name" value="Thioredoxin-like_sf"/>
</dbReference>
<dbReference type="InterPro" id="IPR037207">
    <property type="entry name" value="Nuop51_4Fe4S-bd_sf"/>
</dbReference>
<comment type="similarity">
    <text evidence="2">Belongs to the complex I 24 kDa subunit family.</text>
</comment>
<dbReference type="PANTHER" id="PTHR43578:SF3">
    <property type="entry name" value="NADH-QUINONE OXIDOREDUCTASE SUBUNIT F"/>
    <property type="match status" value="1"/>
</dbReference>
<evidence type="ECO:0000259" key="9">
    <source>
        <dbReference type="PROSITE" id="PS51379"/>
    </source>
</evidence>
<keyword evidence="10" id="KW-0560">Oxidoreductase</keyword>
<dbReference type="Gene3D" id="1.10.10.1590">
    <property type="entry name" value="NADH-quinone oxidoreductase subunit E"/>
    <property type="match status" value="1"/>
</dbReference>
<evidence type="ECO:0000256" key="3">
    <source>
        <dbReference type="ARBA" id="ARBA00022485"/>
    </source>
</evidence>
<dbReference type="PROSITE" id="PS01099">
    <property type="entry name" value="COMPLEX1_24K"/>
    <property type="match status" value="1"/>
</dbReference>
<dbReference type="OrthoDB" id="9761899at2"/>
<feature type="domain" description="4Fe-4S ferredoxin-type" evidence="9">
    <location>
        <begin position="725"/>
        <end position="754"/>
    </location>
</feature>
<dbReference type="FunFam" id="3.40.50.11540:FF:000001">
    <property type="entry name" value="NADH dehydrogenase [ubiquinone] flavoprotein 1, mitochondrial"/>
    <property type="match status" value="1"/>
</dbReference>
<dbReference type="InterPro" id="IPR017900">
    <property type="entry name" value="4Fe4S_Fe_S_CS"/>
</dbReference>
<dbReference type="Gene3D" id="1.20.1440.230">
    <property type="entry name" value="NADH-ubiquinone oxidoreductase 51kDa subunit, iron-sulphur binding domain"/>
    <property type="match status" value="1"/>
</dbReference>
<comment type="cofactor">
    <cofactor evidence="8">
        <name>[2Fe-2S] cluster</name>
        <dbReference type="ChEBI" id="CHEBI:190135"/>
    </cofactor>
</comment>
<dbReference type="Gene3D" id="3.40.30.10">
    <property type="entry name" value="Glutaredoxin"/>
    <property type="match status" value="2"/>
</dbReference>
<dbReference type="SUPFAM" id="SSF140490">
    <property type="entry name" value="Nqo1C-terminal domain-like"/>
    <property type="match status" value="1"/>
</dbReference>
<dbReference type="Pfam" id="PF14697">
    <property type="entry name" value="Fer4_21"/>
    <property type="match status" value="1"/>
</dbReference>
<dbReference type="Gene3D" id="3.10.20.600">
    <property type="match status" value="1"/>
</dbReference>
<dbReference type="SUPFAM" id="SSF52833">
    <property type="entry name" value="Thioredoxin-like"/>
    <property type="match status" value="2"/>
</dbReference>
<evidence type="ECO:0000313" key="10">
    <source>
        <dbReference type="EMBL" id="AQQ69770.1"/>
    </source>
</evidence>
<dbReference type="InterPro" id="IPR037225">
    <property type="entry name" value="Nuo51_FMN-bd_sf"/>
</dbReference>
<sequence length="782" mass="85066">MADIDLKYIDKLISETGTHKSKVLQIAQAIQEYYGYLPKEALEKVCELTDITPSQITGVTTFYDIFRHTPAGRHTIKVCIGTACHVKGAGQVYDAFKRHLKIDQNSDTDADGLFTVEKVACLGCCTLAPAVQIDDVTYGHLTAETIEPVIKDFLAQSRKSRKKHKDEPLDPGSIAGEIRIGLGSCCVARGSGKLEAAISDCLEDTGIKAKVKHVGCVGMCYQTPLMEIVMPGGESFMYNRVMPEDARDIILRHFKPTRIVSRLSRAFSNLLDKAVLPDSTAGIEQYPMNMREKQVSDFLGAQKNIVTQHCGFLDPLDIDEYIRLGGFDALKKCLTGLNPEGIIDQITGSGLRGRGGGGFAAGTKWSLVKAAEGKEKYIICNGDEGDPGAFMDRMLMESYPYRIIEGLVIAAFAVGASKGFFYIRSEYPLATDRMRKALAMCRQRELIGENILGTGFNLELDIFPGAGAFVCGEETALIASIEGQRGLPRLRPPYPASSGLWGKPTLINNVETYANVAWIISRGPGEFSKLGTAKSSGTKVFSLAGKIRRGGLIEVPMGITIRRIVEDIGGGIADGKSFKAVQIGGPSGGCIPADMADTPVDFESLTHAGAIMGSGGLVVMDETDCMVDIARYFLEFTQNQSCGKCTFCRVGTRRMLDILDDLCCGRGKPGDIERLEELAVKIKQTSICALGGTAPNPVLSTIAHFRDEYEAHINGKCPTGKCKELIKYVVTDECIGCTICAQHCPVDAIEMRPYQKHEINDEECTRCDICRKACPQDAIRIE</sequence>
<dbReference type="InterPro" id="IPR041921">
    <property type="entry name" value="NuoE_N"/>
</dbReference>
<keyword evidence="6" id="KW-0408">Iron</keyword>
<dbReference type="Gene3D" id="6.10.250.1450">
    <property type="match status" value="1"/>
</dbReference>
<dbReference type="SUPFAM" id="SSF142019">
    <property type="entry name" value="Nqo1 FMN-binding domain-like"/>
    <property type="match status" value="1"/>
</dbReference>
<dbReference type="CDD" id="cd03064">
    <property type="entry name" value="TRX_Fd_NuoE"/>
    <property type="match status" value="1"/>
</dbReference>
<dbReference type="Proteomes" id="UP000188181">
    <property type="component" value="Chromosome"/>
</dbReference>
<dbReference type="Gene3D" id="3.40.50.11540">
    <property type="entry name" value="NADH-ubiquinone oxidoreductase 51kDa subunit"/>
    <property type="match status" value="1"/>
</dbReference>
<evidence type="ECO:0000256" key="5">
    <source>
        <dbReference type="ARBA" id="ARBA00022723"/>
    </source>
</evidence>
<keyword evidence="3" id="KW-0004">4Fe-4S</keyword>
<dbReference type="InterPro" id="IPR011538">
    <property type="entry name" value="Nuo51_FMN-bd"/>
</dbReference>
<comment type="similarity">
    <text evidence="1">Belongs to the complex I 51 kDa subunit family.</text>
</comment>
<evidence type="ECO:0000256" key="8">
    <source>
        <dbReference type="ARBA" id="ARBA00034078"/>
    </source>
</evidence>
<evidence type="ECO:0000256" key="6">
    <source>
        <dbReference type="ARBA" id="ARBA00023004"/>
    </source>
</evidence>
<dbReference type="AlphaFoldDB" id="A0A1Q2MAS8"/>
<protein>
    <submittedName>
        <fullName evidence="10">NADP-reducing hydrogenase subunit HndC</fullName>
        <ecNumber evidence="10">1.12.1.3</ecNumber>
    </submittedName>
</protein>
<dbReference type="CDD" id="cd02980">
    <property type="entry name" value="TRX_Fd_family"/>
    <property type="match status" value="1"/>
</dbReference>
<dbReference type="Gene3D" id="3.30.70.20">
    <property type="match status" value="1"/>
</dbReference>